<proteinExistence type="inferred from homology"/>
<dbReference type="FunFam" id="3.40.605.10:FF:000001">
    <property type="entry name" value="Aldehyde dehydrogenase 1"/>
    <property type="match status" value="1"/>
</dbReference>
<dbReference type="InterPro" id="IPR011985">
    <property type="entry name" value="DH_HpaE"/>
</dbReference>
<dbReference type="GO" id="GO:0018480">
    <property type="term" value="F:5-carboxymethyl-2-hydroxymuconic-semialdehyde dehydrogenase activity"/>
    <property type="evidence" value="ECO:0007669"/>
    <property type="project" value="InterPro"/>
</dbReference>
<dbReference type="InterPro" id="IPR016163">
    <property type="entry name" value="Ald_DH_C"/>
</dbReference>
<feature type="domain" description="Aldehyde dehydrogenase" evidence="6">
    <location>
        <begin position="15"/>
        <end position="473"/>
    </location>
</feature>
<organism evidence="7 8">
    <name type="scientific">Bordetella avium (strain 197N)</name>
    <dbReference type="NCBI Taxonomy" id="360910"/>
    <lineage>
        <taxon>Bacteria</taxon>
        <taxon>Pseudomonadati</taxon>
        <taxon>Pseudomonadota</taxon>
        <taxon>Betaproteobacteria</taxon>
        <taxon>Burkholderiales</taxon>
        <taxon>Alcaligenaceae</taxon>
        <taxon>Bordetella</taxon>
    </lineage>
</organism>
<dbReference type="HOGENOM" id="CLU_005391_0_2_4"/>
<dbReference type="STRING" id="360910.BAV1266"/>
<keyword evidence="3" id="KW-0520">NAD</keyword>
<dbReference type="KEGG" id="bav:BAV1266"/>
<dbReference type="InterPro" id="IPR016160">
    <property type="entry name" value="Ald_DH_CS_CYS"/>
</dbReference>
<reference evidence="7 8" key="1">
    <citation type="journal article" date="2006" name="J. Bacteriol.">
        <title>Comparison of the genome sequence of the poultry pathogen Bordetella avium with those of B. bronchiseptica, B. pertussis, and B. parapertussis reveals extensive diversity in surface structures associated with host interaction.</title>
        <authorList>
            <person name="Sebaihia M."/>
            <person name="Preston A."/>
            <person name="Maskell D.J."/>
            <person name="Kuzmiak H."/>
            <person name="Connell T.D."/>
            <person name="King N.D."/>
            <person name="Orndorff P.E."/>
            <person name="Miyamoto D.M."/>
            <person name="Thomson N.R."/>
            <person name="Harris D."/>
            <person name="Goble A."/>
            <person name="Lord A."/>
            <person name="Murphy L."/>
            <person name="Quail M.A."/>
            <person name="Rutter S."/>
            <person name="Squares R."/>
            <person name="Squares S."/>
            <person name="Woodward J."/>
            <person name="Parkhill J."/>
            <person name="Temple L.M."/>
        </authorList>
    </citation>
    <scope>NUCLEOTIDE SEQUENCE [LARGE SCALE GENOMIC DNA]</scope>
    <source>
        <strain evidence="7 8">197N</strain>
    </source>
</reference>
<dbReference type="PROSITE" id="PS00687">
    <property type="entry name" value="ALDEHYDE_DEHYDR_GLU"/>
    <property type="match status" value="1"/>
</dbReference>
<dbReference type="FunFam" id="3.40.309.10:FF:000012">
    <property type="entry name" value="Betaine aldehyde dehydrogenase"/>
    <property type="match status" value="1"/>
</dbReference>
<protein>
    <submittedName>
        <fullName evidence="7">5-carboxy-2-hydroxymuconate semialdehyde dehydrogenase</fullName>
        <ecNumber evidence="7">1.2.1.-</ecNumber>
    </submittedName>
</protein>
<dbReference type="InterPro" id="IPR029510">
    <property type="entry name" value="Ald_DH_CS_GLU"/>
</dbReference>
<dbReference type="AlphaFoldDB" id="Q2L317"/>
<dbReference type="Gene3D" id="3.40.309.10">
    <property type="entry name" value="Aldehyde Dehydrogenase, Chain A, domain 2"/>
    <property type="match status" value="1"/>
</dbReference>
<keyword evidence="8" id="KW-1185">Reference proteome</keyword>
<dbReference type="InterPro" id="IPR016161">
    <property type="entry name" value="Ald_DH/histidinol_DH"/>
</dbReference>
<dbReference type="Pfam" id="PF00171">
    <property type="entry name" value="Aldedh"/>
    <property type="match status" value="1"/>
</dbReference>
<evidence type="ECO:0000256" key="3">
    <source>
        <dbReference type="ARBA" id="ARBA00023027"/>
    </source>
</evidence>
<evidence type="ECO:0000259" key="6">
    <source>
        <dbReference type="Pfam" id="PF00171"/>
    </source>
</evidence>
<dbReference type="GO" id="GO:0004030">
    <property type="term" value="F:aldehyde dehydrogenase [NAD(P)+] activity"/>
    <property type="evidence" value="ECO:0007669"/>
    <property type="project" value="UniProtKB-ARBA"/>
</dbReference>
<evidence type="ECO:0000313" key="8">
    <source>
        <dbReference type="Proteomes" id="UP000001977"/>
    </source>
</evidence>
<sequence length="488" mass="53061">MKMIKHLINGREVESPRTFENLNPATGEILAEVAAGGQEEIAAAVEAAKQAFPAWAGMPAKERARIMRRFGDLIAQNVQTLAELETDDTGLPFHQTRHTLIPRASDNFYFFSEVATRLDGKTYPVDRSMLNYTVLQPVGVCGLISPWNVPLMTATWKVAPCLALGNTAVLKMSELSPMTADLLGHLALDAGVPKGVLNVVHGFGSEAGEALAVHPDVRTISFTGGTVTGKRITSVAGLKRLSLELGGKSPVLVFEDADLERALDAALFTIFSINGERCTAGSRIFVQSSIYDRFAREFAERANRLIVGDPREERTNVGSMISRAHWEKVNGYIEIGRQEGATVAAGGGRPGNLPERVKNGNFIRPTVLTNVHNQMRVAQEEIFGPVVCLIPFETEEEGLRLANDVKYGLASYIWTQDIGKAHRLAAGIEAGMVFINSQNVRDLRQPFGGIKDSGIGREGGDFSFEAFCEVKNVCLSFGEHPIPKWGVA</sequence>
<feature type="active site" evidence="4">
    <location>
        <position position="244"/>
    </location>
</feature>
<keyword evidence="2 5" id="KW-0560">Oxidoreductase</keyword>
<dbReference type="PANTHER" id="PTHR43720:SF2">
    <property type="entry name" value="2-AMINOMUCONIC SEMIALDEHYDE DEHYDROGENASE"/>
    <property type="match status" value="1"/>
</dbReference>
<accession>Q2L317</accession>
<dbReference type="PANTHER" id="PTHR43720">
    <property type="entry name" value="2-AMINOMUCONIC SEMIALDEHYDE DEHYDROGENASE"/>
    <property type="match status" value="1"/>
</dbReference>
<evidence type="ECO:0000256" key="1">
    <source>
        <dbReference type="ARBA" id="ARBA00009986"/>
    </source>
</evidence>
<dbReference type="Proteomes" id="UP000001977">
    <property type="component" value="Chromosome"/>
</dbReference>
<dbReference type="CDD" id="cd07093">
    <property type="entry name" value="ALDH_F8_HMSADH"/>
    <property type="match status" value="1"/>
</dbReference>
<evidence type="ECO:0000256" key="2">
    <source>
        <dbReference type="ARBA" id="ARBA00023002"/>
    </source>
</evidence>
<evidence type="ECO:0000256" key="5">
    <source>
        <dbReference type="RuleBase" id="RU003345"/>
    </source>
</evidence>
<gene>
    <name evidence="7" type="primary">hpaE</name>
    <name evidence="7" type="ordered locus">BAV1266</name>
</gene>
<dbReference type="EMBL" id="AM167904">
    <property type="protein sequence ID" value="CAJ48872.1"/>
    <property type="molecule type" value="Genomic_DNA"/>
</dbReference>
<dbReference type="NCBIfam" id="TIGR02299">
    <property type="entry name" value="HpaE"/>
    <property type="match status" value="1"/>
</dbReference>
<evidence type="ECO:0000256" key="4">
    <source>
        <dbReference type="PROSITE-ProRule" id="PRU10007"/>
    </source>
</evidence>
<evidence type="ECO:0000313" key="7">
    <source>
        <dbReference type="EMBL" id="CAJ48872.1"/>
    </source>
</evidence>
<dbReference type="InterPro" id="IPR015590">
    <property type="entry name" value="Aldehyde_DH_dom"/>
</dbReference>
<dbReference type="InterPro" id="IPR016162">
    <property type="entry name" value="Ald_DH_N"/>
</dbReference>
<dbReference type="GO" id="GO:1901023">
    <property type="term" value="P:4-hydroxyphenylacetate catabolic process"/>
    <property type="evidence" value="ECO:0007669"/>
    <property type="project" value="InterPro"/>
</dbReference>
<dbReference type="SUPFAM" id="SSF53720">
    <property type="entry name" value="ALDH-like"/>
    <property type="match status" value="1"/>
</dbReference>
<dbReference type="PROSITE" id="PS00070">
    <property type="entry name" value="ALDEHYDE_DEHYDR_CYS"/>
    <property type="match status" value="1"/>
</dbReference>
<comment type="similarity">
    <text evidence="1 5">Belongs to the aldehyde dehydrogenase family.</text>
</comment>
<dbReference type="Gene3D" id="3.40.605.10">
    <property type="entry name" value="Aldehyde Dehydrogenase, Chain A, domain 1"/>
    <property type="match status" value="1"/>
</dbReference>
<dbReference type="eggNOG" id="COG1012">
    <property type="taxonomic scope" value="Bacteria"/>
</dbReference>
<dbReference type="EC" id="1.2.1.-" evidence="7"/>
<name>Q2L317_BORA1</name>